<feature type="compositionally biased region" description="Polar residues" evidence="6">
    <location>
        <begin position="252"/>
        <end position="261"/>
    </location>
</feature>
<evidence type="ECO:0000256" key="1">
    <source>
        <dbReference type="ARBA" id="ARBA00022723"/>
    </source>
</evidence>
<sequence>MAVCPLGLPLDSPIPDAETLNPLVEHETLKTLNDEIETLKTLNDEIETLNDEIETINLSDGSEEPEESAEPSEKVPEGDEERSGRLPYPLRPGEPDCDHYVRTGGCRYGAGCRFNHPPDKIKAKVKVKKSAGPGQGVEEKEEEISSEMGAQTESKMAAKEKKKATSSKSNGKLECKYYLTPGGCKNGKECKYVHHEKNEEVPVELNFLGLPIRPGMKECDYYMRTGGCKYSTNCRNHHPDPTAVSRQGPHSRYQNGGSQQHALPAQMPMTSWPLQGTPSEPVTYLNARPSFFPGYYLPPHPNMQWNSYQAPINTSYATGPHMQHPSNMKDANRKAGAPVTKKAQTSEYPEKPGQPECPFFMKTGSCKFKGACKFHHPKSRLPKTPIGNLNPVGLPLRPDQSVCTNYSRHGICKYGRSCRYHHPMDSRPSGSPIAVTTGQNGFRDNSVQPQVDAKTESSSNSFKEESEW</sequence>
<feature type="zinc finger region" description="C3H1-type" evidence="5">
    <location>
        <begin position="169"/>
        <end position="197"/>
    </location>
</feature>
<keyword evidence="4" id="KW-0238">DNA-binding</keyword>
<feature type="region of interest" description="Disordered" evidence="6">
    <location>
        <begin position="241"/>
        <end position="261"/>
    </location>
</feature>
<dbReference type="InterPro" id="IPR050974">
    <property type="entry name" value="Plant_ZF_CCCH"/>
</dbReference>
<dbReference type="EMBL" id="JANAVB010008599">
    <property type="protein sequence ID" value="KAJ6841505.1"/>
    <property type="molecule type" value="Genomic_DNA"/>
</dbReference>
<evidence type="ECO:0000313" key="8">
    <source>
        <dbReference type="EMBL" id="KAJ6841505.1"/>
    </source>
</evidence>
<dbReference type="Gene3D" id="4.10.1000.10">
    <property type="entry name" value="Zinc finger, CCCH-type"/>
    <property type="match status" value="4"/>
</dbReference>
<evidence type="ECO:0000256" key="2">
    <source>
        <dbReference type="ARBA" id="ARBA00022771"/>
    </source>
</evidence>
<proteinExistence type="predicted"/>
<dbReference type="AlphaFoldDB" id="A0AAX6HMD8"/>
<feature type="region of interest" description="Disordered" evidence="6">
    <location>
        <begin position="124"/>
        <end position="166"/>
    </location>
</feature>
<feature type="zinc finger region" description="C3H1-type" evidence="5">
    <location>
        <begin position="397"/>
        <end position="425"/>
    </location>
</feature>
<dbReference type="SMART" id="SM00356">
    <property type="entry name" value="ZnF_C3H1"/>
    <property type="match status" value="5"/>
</dbReference>
<evidence type="ECO:0000256" key="5">
    <source>
        <dbReference type="PROSITE-ProRule" id="PRU00723"/>
    </source>
</evidence>
<dbReference type="Pfam" id="PF00642">
    <property type="entry name" value="zf-CCCH"/>
    <property type="match status" value="4"/>
</dbReference>
<feature type="zinc finger region" description="C3H1-type" evidence="5">
    <location>
        <begin position="213"/>
        <end position="241"/>
    </location>
</feature>
<dbReference type="GO" id="GO:0008270">
    <property type="term" value="F:zinc ion binding"/>
    <property type="evidence" value="ECO:0007669"/>
    <property type="project" value="UniProtKB-KW"/>
</dbReference>
<feature type="domain" description="C3H1-type" evidence="7">
    <location>
        <begin position="351"/>
        <end position="379"/>
    </location>
</feature>
<dbReference type="GO" id="GO:0003677">
    <property type="term" value="F:DNA binding"/>
    <property type="evidence" value="ECO:0007669"/>
    <property type="project" value="UniProtKB-KW"/>
</dbReference>
<reference evidence="8" key="2">
    <citation type="submission" date="2023-04" db="EMBL/GenBank/DDBJ databases">
        <authorList>
            <person name="Bruccoleri R.E."/>
            <person name="Oakeley E.J."/>
            <person name="Faust A.-M."/>
            <person name="Dessus-Babus S."/>
            <person name="Altorfer M."/>
            <person name="Burckhardt D."/>
            <person name="Oertli M."/>
            <person name="Naumann U."/>
            <person name="Petersen F."/>
            <person name="Wong J."/>
        </authorList>
    </citation>
    <scope>NUCLEOTIDE SEQUENCE</scope>
    <source>
        <strain evidence="8">GSM-AAB239-AS_SAM_17_03QT</strain>
        <tissue evidence="8">Leaf</tissue>
    </source>
</reference>
<feature type="zinc finger region" description="C3H1-type" evidence="5">
    <location>
        <begin position="351"/>
        <end position="379"/>
    </location>
</feature>
<comment type="caution">
    <text evidence="8">The sequence shown here is derived from an EMBL/GenBank/DDBJ whole genome shotgun (WGS) entry which is preliminary data.</text>
</comment>
<evidence type="ECO:0000256" key="3">
    <source>
        <dbReference type="ARBA" id="ARBA00022833"/>
    </source>
</evidence>
<feature type="domain" description="C3H1-type" evidence="7">
    <location>
        <begin position="397"/>
        <end position="425"/>
    </location>
</feature>
<dbReference type="GO" id="GO:0003729">
    <property type="term" value="F:mRNA binding"/>
    <property type="evidence" value="ECO:0007669"/>
    <property type="project" value="TreeGrafter"/>
</dbReference>
<organism evidence="8 9">
    <name type="scientific">Iris pallida</name>
    <name type="common">Sweet iris</name>
    <dbReference type="NCBI Taxonomy" id="29817"/>
    <lineage>
        <taxon>Eukaryota</taxon>
        <taxon>Viridiplantae</taxon>
        <taxon>Streptophyta</taxon>
        <taxon>Embryophyta</taxon>
        <taxon>Tracheophyta</taxon>
        <taxon>Spermatophyta</taxon>
        <taxon>Magnoliopsida</taxon>
        <taxon>Liliopsida</taxon>
        <taxon>Asparagales</taxon>
        <taxon>Iridaceae</taxon>
        <taxon>Iridoideae</taxon>
        <taxon>Irideae</taxon>
        <taxon>Iris</taxon>
    </lineage>
</organism>
<feature type="region of interest" description="Disordered" evidence="6">
    <location>
        <begin position="423"/>
        <end position="468"/>
    </location>
</feature>
<feature type="zinc finger region" description="C3H1-type" evidence="5">
    <location>
        <begin position="91"/>
        <end position="119"/>
    </location>
</feature>
<feature type="domain" description="C3H1-type" evidence="7">
    <location>
        <begin position="213"/>
        <end position="241"/>
    </location>
</feature>
<evidence type="ECO:0000259" key="7">
    <source>
        <dbReference type="PROSITE" id="PS50103"/>
    </source>
</evidence>
<evidence type="ECO:0000256" key="4">
    <source>
        <dbReference type="ARBA" id="ARBA00023125"/>
    </source>
</evidence>
<dbReference type="PROSITE" id="PS50103">
    <property type="entry name" value="ZF_C3H1"/>
    <property type="match status" value="5"/>
</dbReference>
<evidence type="ECO:0000313" key="9">
    <source>
        <dbReference type="Proteomes" id="UP001140949"/>
    </source>
</evidence>
<feature type="domain" description="C3H1-type" evidence="7">
    <location>
        <begin position="169"/>
        <end position="197"/>
    </location>
</feature>
<feature type="region of interest" description="Disordered" evidence="6">
    <location>
        <begin position="320"/>
        <end position="351"/>
    </location>
</feature>
<keyword evidence="2 5" id="KW-0863">Zinc-finger</keyword>
<feature type="compositionally biased region" description="Polar residues" evidence="6">
    <location>
        <begin position="434"/>
        <end position="449"/>
    </location>
</feature>
<feature type="domain" description="C3H1-type" evidence="7">
    <location>
        <begin position="91"/>
        <end position="119"/>
    </location>
</feature>
<keyword evidence="1 5" id="KW-0479">Metal-binding</keyword>
<dbReference type="PANTHER" id="PTHR12506:SF20">
    <property type="entry name" value="ZINC FINGER CCCH DOMAIN-CONTAINING PROTEIN 67"/>
    <property type="match status" value="1"/>
</dbReference>
<reference evidence="8" key="1">
    <citation type="journal article" date="2023" name="GigaByte">
        <title>Genome assembly of the bearded iris, Iris pallida Lam.</title>
        <authorList>
            <person name="Bruccoleri R.E."/>
            <person name="Oakeley E.J."/>
            <person name="Faust A.M.E."/>
            <person name="Altorfer M."/>
            <person name="Dessus-Babus S."/>
            <person name="Burckhardt D."/>
            <person name="Oertli M."/>
            <person name="Naumann U."/>
            <person name="Petersen F."/>
            <person name="Wong J."/>
        </authorList>
    </citation>
    <scope>NUCLEOTIDE SEQUENCE</scope>
    <source>
        <strain evidence="8">GSM-AAB239-AS_SAM_17_03QT</strain>
    </source>
</reference>
<keyword evidence="3 5" id="KW-0862">Zinc</keyword>
<keyword evidence="9" id="KW-1185">Reference proteome</keyword>
<accession>A0AAX6HMD8</accession>
<gene>
    <name evidence="8" type="ORF">M6B38_306460</name>
</gene>
<dbReference type="InterPro" id="IPR036855">
    <property type="entry name" value="Znf_CCCH_sf"/>
</dbReference>
<feature type="region of interest" description="Disordered" evidence="6">
    <location>
        <begin position="56"/>
        <end position="93"/>
    </location>
</feature>
<dbReference type="InterPro" id="IPR000571">
    <property type="entry name" value="Znf_CCCH"/>
</dbReference>
<evidence type="ECO:0000256" key="6">
    <source>
        <dbReference type="SAM" id="MobiDB-lite"/>
    </source>
</evidence>
<dbReference type="Pfam" id="PF14608">
    <property type="entry name" value="zf-CCCH_2"/>
    <property type="match status" value="1"/>
</dbReference>
<name>A0AAX6HMD8_IRIPA</name>
<feature type="compositionally biased region" description="Basic and acidic residues" evidence="6">
    <location>
        <begin position="71"/>
        <end position="84"/>
    </location>
</feature>
<feature type="compositionally biased region" description="Acidic residues" evidence="6">
    <location>
        <begin position="61"/>
        <end position="70"/>
    </location>
</feature>
<protein>
    <submittedName>
        <fullName evidence="8">Zinc finger CCCH domain-containing protein 65-like</fullName>
    </submittedName>
</protein>
<dbReference type="SUPFAM" id="SSF90229">
    <property type="entry name" value="CCCH zinc finger"/>
    <property type="match status" value="4"/>
</dbReference>
<dbReference type="PANTHER" id="PTHR12506">
    <property type="entry name" value="PROTEIN PHOSPHATASE RELATED"/>
    <property type="match status" value="1"/>
</dbReference>
<dbReference type="Proteomes" id="UP001140949">
    <property type="component" value="Unassembled WGS sequence"/>
</dbReference>